<accession>A0A0C4EW38</accession>
<keyword evidence="4" id="KW-1185">Reference proteome</keyword>
<reference evidence="3" key="4">
    <citation type="submission" date="2025-05" db="UniProtKB">
        <authorList>
            <consortium name="EnsemblFungi"/>
        </authorList>
    </citation>
    <scope>IDENTIFICATION</scope>
    <source>
        <strain evidence="3">isolate 1-1 / race 1 (BBBD)</strain>
    </source>
</reference>
<proteinExistence type="predicted"/>
<reference evidence="3 4" key="3">
    <citation type="journal article" date="2017" name="G3 (Bethesda)">
        <title>Comparative analysis highlights variable genome content of wheat rusts and divergence of the mating loci.</title>
        <authorList>
            <person name="Cuomo C.A."/>
            <person name="Bakkeren G."/>
            <person name="Khalil H.B."/>
            <person name="Panwar V."/>
            <person name="Joly D."/>
            <person name="Linning R."/>
            <person name="Sakthikumar S."/>
            <person name="Song X."/>
            <person name="Adiconis X."/>
            <person name="Fan L."/>
            <person name="Goldberg J.M."/>
            <person name="Levin J.Z."/>
            <person name="Young S."/>
            <person name="Zeng Q."/>
            <person name="Anikster Y."/>
            <person name="Bruce M."/>
            <person name="Wang M."/>
            <person name="Yin C."/>
            <person name="McCallum B."/>
            <person name="Szabo L.J."/>
            <person name="Hulbert S."/>
            <person name="Chen X."/>
            <person name="Fellers J.P."/>
        </authorList>
    </citation>
    <scope>NUCLEOTIDE SEQUENCE</scope>
    <source>
        <strain evidence="3">isolate 1-1 / race 1 (BBBD)</strain>
        <strain evidence="4">Isolate 1-1 / race 1 (BBBD)</strain>
    </source>
</reference>
<dbReference type="Proteomes" id="UP000005240">
    <property type="component" value="Unassembled WGS sequence"/>
</dbReference>
<evidence type="ECO:0000313" key="2">
    <source>
        <dbReference type="EMBL" id="OAV90619.1"/>
    </source>
</evidence>
<feature type="region of interest" description="Disordered" evidence="1">
    <location>
        <begin position="1"/>
        <end position="93"/>
    </location>
</feature>
<organism evidence="2">
    <name type="scientific">Puccinia triticina (isolate 1-1 / race 1 (BBBD))</name>
    <name type="common">Brown leaf rust fungus</name>
    <dbReference type="NCBI Taxonomy" id="630390"/>
    <lineage>
        <taxon>Eukaryota</taxon>
        <taxon>Fungi</taxon>
        <taxon>Dikarya</taxon>
        <taxon>Basidiomycota</taxon>
        <taxon>Pucciniomycotina</taxon>
        <taxon>Pucciniomycetes</taxon>
        <taxon>Pucciniales</taxon>
        <taxon>Pucciniaceae</taxon>
        <taxon>Puccinia</taxon>
    </lineage>
</organism>
<name>A0A0C4EW38_PUCT1</name>
<dbReference type="OrthoDB" id="2504485at2759"/>
<feature type="compositionally biased region" description="Low complexity" evidence="1">
    <location>
        <begin position="70"/>
        <end position="80"/>
    </location>
</feature>
<sequence>MFSSTCPIGAPSRDPIIKRKKPASKPAPKCATPPPSSRAERRKGMIITTPPALPPSPLRSQRRKGLILAANELPPELKNLPPSPPPPASRRNGMVLTANDLPQEVKDLKFAGGSVTKPA</sequence>
<evidence type="ECO:0000313" key="4">
    <source>
        <dbReference type="Proteomes" id="UP000005240"/>
    </source>
</evidence>
<protein>
    <submittedName>
        <fullName evidence="2 3">Uncharacterized protein</fullName>
    </submittedName>
</protein>
<evidence type="ECO:0000313" key="3">
    <source>
        <dbReference type="EnsemblFungi" id="PTTG_05028-t43_1-p1"/>
    </source>
</evidence>
<dbReference type="EMBL" id="ADAS02000098">
    <property type="protein sequence ID" value="OAV90619.1"/>
    <property type="molecule type" value="Genomic_DNA"/>
</dbReference>
<dbReference type="AlphaFoldDB" id="A0A0C4EW38"/>
<evidence type="ECO:0000256" key="1">
    <source>
        <dbReference type="SAM" id="MobiDB-lite"/>
    </source>
</evidence>
<dbReference type="EnsemblFungi" id="PTTG_05028-t43_1">
    <property type="protein sequence ID" value="PTTG_05028-t43_1-p1"/>
    <property type="gene ID" value="PTTG_05028"/>
</dbReference>
<dbReference type="VEuPathDB" id="FungiDB:PTTG_05028"/>
<gene>
    <name evidence="2" type="ORF">PTTG_05028</name>
</gene>
<reference evidence="2" key="1">
    <citation type="submission" date="2009-11" db="EMBL/GenBank/DDBJ databases">
        <authorList>
            <consortium name="The Broad Institute Genome Sequencing Platform"/>
            <person name="Ward D."/>
            <person name="Feldgarden M."/>
            <person name="Earl A."/>
            <person name="Young S.K."/>
            <person name="Zeng Q."/>
            <person name="Koehrsen M."/>
            <person name="Alvarado L."/>
            <person name="Berlin A."/>
            <person name="Bochicchio J."/>
            <person name="Borenstein D."/>
            <person name="Chapman S.B."/>
            <person name="Chen Z."/>
            <person name="Engels R."/>
            <person name="Freedman E."/>
            <person name="Gellesch M."/>
            <person name="Goldberg J."/>
            <person name="Griggs A."/>
            <person name="Gujja S."/>
            <person name="Heilman E."/>
            <person name="Heiman D."/>
            <person name="Hepburn T."/>
            <person name="Howarth C."/>
            <person name="Jen D."/>
            <person name="Larson L."/>
            <person name="Lewis B."/>
            <person name="Mehta T."/>
            <person name="Park D."/>
            <person name="Pearson M."/>
            <person name="Roberts A."/>
            <person name="Saif S."/>
            <person name="Shea T."/>
            <person name="Shenoy N."/>
            <person name="Sisk P."/>
            <person name="Stolte C."/>
            <person name="Sykes S."/>
            <person name="Thomson T."/>
            <person name="Walk T."/>
            <person name="White J."/>
            <person name="Yandava C."/>
            <person name="Izard J."/>
            <person name="Baranova O.V."/>
            <person name="Blanton J.M."/>
            <person name="Tanner A.C."/>
            <person name="Dewhirst F.E."/>
            <person name="Haas B."/>
            <person name="Nusbaum C."/>
            <person name="Birren B."/>
        </authorList>
    </citation>
    <scope>NUCLEOTIDE SEQUENCE [LARGE SCALE GENOMIC DNA]</scope>
    <source>
        <strain evidence="2">1-1 BBBD Race 1</strain>
    </source>
</reference>
<reference evidence="2" key="2">
    <citation type="submission" date="2016-05" db="EMBL/GenBank/DDBJ databases">
        <title>Comparative analysis highlights variable genome content of wheat rusts and divergence of the mating loci.</title>
        <authorList>
            <person name="Cuomo C.A."/>
            <person name="Bakkeren G."/>
            <person name="Szabo L."/>
            <person name="Khalil H."/>
            <person name="Joly D."/>
            <person name="Goldberg J."/>
            <person name="Young S."/>
            <person name="Zeng Q."/>
            <person name="Fellers J."/>
        </authorList>
    </citation>
    <scope>NUCLEOTIDE SEQUENCE [LARGE SCALE GENOMIC DNA]</scope>
    <source>
        <strain evidence="2">1-1 BBBD Race 1</strain>
    </source>
</reference>